<reference evidence="2 4" key="2">
    <citation type="journal article" date="2018" name="Syst. Appl. Microbiol.">
        <title>Characterization and high-quality draft genome sequence of Herbivorax saccincola A7, an anaerobic, alkaliphilic, thermophilic, cellulolytic, and xylanolytic bacterium.</title>
        <authorList>
            <person name="Aikawa S."/>
            <person name="Baramee S."/>
            <person name="Sermsathanaswadi J."/>
            <person name="Thianheng P."/>
            <person name="Tachaapaikoon C."/>
            <person name="Shikata A."/>
            <person name="Waeonukul R."/>
            <person name="Pason P."/>
            <person name="Ratanakhanokchai K."/>
            <person name="Kosugi A."/>
        </authorList>
    </citation>
    <scope>NUCLEOTIDE SEQUENCE [LARGE SCALE GENOMIC DNA]</scope>
    <source>
        <strain evidence="2 4">A7</strain>
    </source>
</reference>
<evidence type="ECO:0000313" key="3">
    <source>
        <dbReference type="Proteomes" id="UP000233534"/>
    </source>
</evidence>
<name>A0A2K9ET42_9FIRM</name>
<accession>A0A2K9ET42</accession>
<protein>
    <submittedName>
        <fullName evidence="1">Uncharacterized protein</fullName>
    </submittedName>
</protein>
<sequence length="242" mass="27217">MDESNLGADFSKGDEKALSNIINTYGQRLLMKIHLPKIDFMYISNIGYIDGRLHIQTKWSKDNIDDHGYFYFDNISDKKISSGNIYYSVTKSGTAKNGRDYVEYIFDVQNLDLENAKLKGHFVTNGNYVTGNWKVSFEMQSVNEEKSFPCSIDLDSFQIDNISISPLGVTLTGTLKGNENKDATLENIDVAVNLNNGSVRKFDSVISGMENDKIKIKFTSDLPLYVSTVESIDINGTRVELK</sequence>
<evidence type="ECO:0000313" key="4">
    <source>
        <dbReference type="Proteomes" id="UP000239720"/>
    </source>
</evidence>
<dbReference type="EMBL" id="NEMB01000003">
    <property type="protein sequence ID" value="PQQ66178.1"/>
    <property type="molecule type" value="Genomic_DNA"/>
</dbReference>
<proteinExistence type="predicted"/>
<evidence type="ECO:0000313" key="1">
    <source>
        <dbReference type="EMBL" id="AUG58720.1"/>
    </source>
</evidence>
<dbReference type="KEGG" id="hsc:HVS_14295"/>
<dbReference type="Proteomes" id="UP000239720">
    <property type="component" value="Unassembled WGS sequence"/>
</dbReference>
<dbReference type="AlphaFoldDB" id="A0A2K9ET42"/>
<dbReference type="RefSeq" id="WP_101303352.1">
    <property type="nucleotide sequence ID" value="NZ_CP025197.1"/>
</dbReference>
<dbReference type="Proteomes" id="UP000233534">
    <property type="component" value="Chromosome"/>
</dbReference>
<reference evidence="1 3" key="1">
    <citation type="submission" date="2017-12" db="EMBL/GenBank/DDBJ databases">
        <title>Complete genome sequence of Herbivorax saccincola GGR1, a novel Cellulosome-producing hydrolytic bacterium in a thermophilic biogas plant, established by Illumina and Nanopore MinION sequencing.</title>
        <authorList>
            <person name="Pechtl A."/>
            <person name="Ruckert C."/>
            <person name="Koeck D.E."/>
            <person name="Maus I."/>
            <person name="Winkler A."/>
            <person name="Kalinowski J."/>
            <person name="Puhler A."/>
            <person name="Schwarz W.W."/>
            <person name="Zverlov V.V."/>
            <person name="Schluter A."/>
            <person name="Liebl W."/>
        </authorList>
    </citation>
    <scope>NUCLEOTIDE SEQUENCE [LARGE SCALE GENOMIC DNA]</scope>
    <source>
        <strain evidence="1">GGR1</strain>
        <strain evidence="3">SR1</strain>
    </source>
</reference>
<dbReference type="EMBL" id="CP025197">
    <property type="protein sequence ID" value="AUG58720.1"/>
    <property type="molecule type" value="Genomic_DNA"/>
</dbReference>
<organism evidence="1 3">
    <name type="scientific">Acetivibrio saccincola</name>
    <dbReference type="NCBI Taxonomy" id="1677857"/>
    <lineage>
        <taxon>Bacteria</taxon>
        <taxon>Bacillati</taxon>
        <taxon>Bacillota</taxon>
        <taxon>Clostridia</taxon>
        <taxon>Eubacteriales</taxon>
        <taxon>Oscillospiraceae</taxon>
        <taxon>Acetivibrio</taxon>
    </lineage>
</organism>
<evidence type="ECO:0000313" key="2">
    <source>
        <dbReference type="EMBL" id="PQQ66178.1"/>
    </source>
</evidence>
<gene>
    <name evidence="2" type="ORF">B9R14_05035</name>
    <name evidence="1" type="ORF">HVS_14295</name>
</gene>
<dbReference type="OrthoDB" id="2200485at2"/>
<keyword evidence="3" id="KW-1185">Reference proteome</keyword>